<comment type="similarity">
    <text evidence="1">Belongs to the glycosyl hydrolase 73 family.</text>
</comment>
<dbReference type="InterPro" id="IPR002901">
    <property type="entry name" value="MGlyc_endo_b_GlcNAc-like_dom"/>
</dbReference>
<dbReference type="SMART" id="SM00047">
    <property type="entry name" value="LYZ2"/>
    <property type="match status" value="1"/>
</dbReference>
<organism evidence="3 4">
    <name type="scientific">Streptococcus porcinus str. Jelinkova 176</name>
    <dbReference type="NCBI Taxonomy" id="873448"/>
    <lineage>
        <taxon>Bacteria</taxon>
        <taxon>Bacillati</taxon>
        <taxon>Bacillota</taxon>
        <taxon>Bacilli</taxon>
        <taxon>Lactobacillales</taxon>
        <taxon>Streptococcaceae</taxon>
        <taxon>Streptococcus</taxon>
    </lineage>
</organism>
<dbReference type="Gene3D" id="3.90.1720.60">
    <property type="match status" value="1"/>
</dbReference>
<comment type="caution">
    <text evidence="3">The sequence shown here is derived from an EMBL/GenBank/DDBJ whole genome shotgun (WGS) entry which is preliminary data.</text>
</comment>
<dbReference type="Proteomes" id="UP000005356">
    <property type="component" value="Unassembled WGS sequence"/>
</dbReference>
<sequence>MIIVIHDSELKPVLILDNKKQGTLNFFDDQWTRHLMTGSSVFEFSVYKKNLLGDTPLSHKYDVLNDQAFVSFINKKGKVELFNVMRIEETENKITCYCENLNLELLNEYCPAFKADKAMSLEEYFVEFDMINFGALTIGVNEVKDKKLTLEWTATETKLARLLSIVTNFDAEVEFETKLNDNYTFKMLQVNIYKEYEEGVSSGVGQDKTDRVLRYHKNIDGVTKKVDKTQIYNAVKPFGKKKVTGTRVVSNPVTKKVTKLVTNRKTYVGGDLRLQDKILKKDFVQSIIDYAVLYNILPSGLIVQLFTESLWGTSYVARVDNNWGGLTWTGQTTRPSGVTVSRGSARPANEGGYYMHFASVADYLKDYAYLLAKQGIYNVVGKKTFATFTQGLFTIGGAKYNYAAVGYDRYKISMDSLRNQINKSNNNILNTIDSIWSTPVTTTGTTVAKRATQTINVLNQIQGMKGHRVGSGQCYALSAWYAMKLNGPGLDGGVTGFRGRIGAGVAASQIGTDYAWGSYQWLLDKNPTASNLKAGGIYNVRAFAPAPIQTGVYGHTGIIKSVTDTQVTVYEQNYAGRMYVIENVYNKTAFVNTLQTVCYPREIKEGMSVTGATTQQISGGTQISYDEVVQEAQTETYEEEQIVTIDKSIYKEWKDSKGQVEFYLKDGMFYAPLSKNRYPSVLSGNETKDNWIRKDLEVDTDSPAMLETVGLRDIKAHAYPIITYEVDGWFDGDIGDIVTIQDDGYKPPLILSARVVDQVVCDTNKKASKTTFSNYVEKASQISDDLISEMLRMYDDATPYNIRLAVSNGTAFKNGIGESLLTPTLEKNGKEYDAIFAYRNGDSHLDMGPQFLVKATDFSHVLNVTVEAYINDELVASAQVSFTDTEDGTDGVGVNSVSITYGLSKSAGTQPTTWTTDLPVAGQGDYLWTRKITDYTDSTKEDTIELTYSFQGKDGVAGASLKVSKIEYQAGTSGTVAPTGAWSTTIPSVPEGQYLWSKTTLSDNSIVYGIAKQGAVGPKGDKGDTYYPHTAWANSEDGKVDFSTTESKGRRYKGDYSDTNVAGSTDPTKYKWVDMTANAKTGNNNLLINTKSLSGNYFIANNSSETYLGGTIATAKAVSGSYQDAFRQAMKIAPEGNEFIVSFYAKSSVDNVTINNHFYSPNRTIKGVSSTGALFNNSNGGDGLIAFKLTTQWKRYWIKWTIRDASTEAENTPMWLILGRNFDSVNSVYIALPALYAGNLNTEWSKAPEDVDAKIDSKADEDFTIEQLNLIAENQRLLKAENDAKASLEELNTWVNTIKEQLEAQKNGQRISEEALIEASTRVTQIQAKLGEIALVTEAITQYMSYSENGLIIGMKDGTSSVRVTTDRISFYSGGTETAFISQGFLQIESGVFTLRLQIGHYLFEEDGNGMLMIGRVI</sequence>
<protein>
    <submittedName>
        <fullName evidence="3">Mannosyl-glycoprotein endo-beta-N-acetylglucosaminidase</fullName>
    </submittedName>
</protein>
<name>A0ABN0CTF2_STRPO</name>
<feature type="domain" description="Peptidase C51" evidence="2">
    <location>
        <begin position="449"/>
        <end position="601"/>
    </location>
</feature>
<proteinExistence type="inferred from homology"/>
<dbReference type="InterPro" id="IPR007921">
    <property type="entry name" value="CHAP_dom"/>
</dbReference>
<gene>
    <name evidence="3" type="ORF">STRPO_0296</name>
</gene>
<evidence type="ECO:0000313" key="4">
    <source>
        <dbReference type="Proteomes" id="UP000005356"/>
    </source>
</evidence>
<dbReference type="RefSeq" id="WP_003082615.1">
    <property type="nucleotide sequence ID" value="NZ_AEUU02000001.1"/>
</dbReference>
<dbReference type="Pfam" id="PF01832">
    <property type="entry name" value="Glucosaminidase"/>
    <property type="match status" value="1"/>
</dbReference>
<keyword evidence="4" id="KW-1185">Reference proteome</keyword>
<reference evidence="3 4" key="1">
    <citation type="journal article" date="2014" name="Int. J. Syst. Evol. Microbiol.">
        <title>Phylogenomics and the dynamic genome evolution of the genus Streptococcus.</title>
        <authorList>
            <consortium name="The Broad Institute Genome Sequencing Platform"/>
            <person name="Richards V.P."/>
            <person name="Palmer S.R."/>
            <person name="Pavinski Bitar P.D."/>
            <person name="Qin X."/>
            <person name="Weinstock G.M."/>
            <person name="Highlander S.K."/>
            <person name="Town C.D."/>
            <person name="Burne R.A."/>
            <person name="Stanhope M.J."/>
        </authorList>
    </citation>
    <scope>NUCLEOTIDE SEQUENCE [LARGE SCALE GENOMIC DNA]</scope>
    <source>
        <strain evidence="3 4">Jelinkova 176</strain>
    </source>
</reference>
<dbReference type="EMBL" id="AEUU02000001">
    <property type="protein sequence ID" value="EGJ26424.1"/>
    <property type="molecule type" value="Genomic_DNA"/>
</dbReference>
<evidence type="ECO:0000259" key="2">
    <source>
        <dbReference type="PROSITE" id="PS50911"/>
    </source>
</evidence>
<evidence type="ECO:0000313" key="3">
    <source>
        <dbReference type="EMBL" id="EGJ26424.1"/>
    </source>
</evidence>
<evidence type="ECO:0000256" key="1">
    <source>
        <dbReference type="ARBA" id="ARBA00010266"/>
    </source>
</evidence>
<dbReference type="PROSITE" id="PS50911">
    <property type="entry name" value="CHAP"/>
    <property type="match status" value="1"/>
</dbReference>
<accession>A0ABN0CTF2</accession>